<evidence type="ECO:0000256" key="3">
    <source>
        <dbReference type="ARBA" id="ARBA00008636"/>
    </source>
</evidence>
<name>A0A6G7B8Y3_9LACO</name>
<comment type="pathway">
    <text evidence="2">Carbohydrate biosynthesis; gluconeogenesis.</text>
</comment>
<dbReference type="InterPro" id="IPR005130">
    <property type="entry name" value="Ser_deHydtase-like_asu"/>
</dbReference>
<dbReference type="GO" id="GO:0003941">
    <property type="term" value="F:L-serine ammonia-lyase activity"/>
    <property type="evidence" value="ECO:0007669"/>
    <property type="project" value="UniProtKB-UniRule"/>
</dbReference>
<dbReference type="GO" id="GO:0051539">
    <property type="term" value="F:4 iron, 4 sulfur cluster binding"/>
    <property type="evidence" value="ECO:0007669"/>
    <property type="project" value="UniProtKB-UniRule"/>
</dbReference>
<evidence type="ECO:0000256" key="7">
    <source>
        <dbReference type="ARBA" id="ARBA00023004"/>
    </source>
</evidence>
<evidence type="ECO:0000256" key="5">
    <source>
        <dbReference type="ARBA" id="ARBA00022485"/>
    </source>
</evidence>
<protein>
    <recommendedName>
        <fullName evidence="11">L-serine dehydratase</fullName>
        <ecNumber evidence="11">4.3.1.17</ecNumber>
    </recommendedName>
</protein>
<evidence type="ECO:0000313" key="14">
    <source>
        <dbReference type="Proteomes" id="UP000501676"/>
    </source>
</evidence>
<reference evidence="13 14" key="1">
    <citation type="submission" date="2020-02" db="EMBL/GenBank/DDBJ databases">
        <title>Complete genome sequences of six Lactobacillus iners strains isolated from the human vagina.</title>
        <authorList>
            <person name="France M.T."/>
            <person name="Rutt L."/>
            <person name="Narina S."/>
            <person name="Arbaugh S."/>
            <person name="Humphrys M.S."/>
            <person name="Ma B."/>
            <person name="Hayward M.R."/>
            <person name="Relman D."/>
            <person name="Kwon D.S."/>
            <person name="Ravel J."/>
        </authorList>
    </citation>
    <scope>NUCLEOTIDE SEQUENCE [LARGE SCALE GENOMIC DNA]</scope>
    <source>
        <strain evidence="13 14">C0210C1</strain>
    </source>
</reference>
<feature type="domain" description="Serine dehydratase-like alpha subunit" evidence="12">
    <location>
        <begin position="16"/>
        <end position="276"/>
    </location>
</feature>
<proteinExistence type="inferred from homology"/>
<evidence type="ECO:0000256" key="4">
    <source>
        <dbReference type="ARBA" id="ARBA00022432"/>
    </source>
</evidence>
<dbReference type="InterPro" id="IPR051318">
    <property type="entry name" value="Fe-S_L-Ser"/>
</dbReference>
<evidence type="ECO:0000256" key="8">
    <source>
        <dbReference type="ARBA" id="ARBA00023014"/>
    </source>
</evidence>
<dbReference type="PANTHER" id="PTHR30182">
    <property type="entry name" value="L-SERINE DEHYDRATASE"/>
    <property type="match status" value="1"/>
</dbReference>
<keyword evidence="4 11" id="KW-0312">Gluconeogenesis</keyword>
<comment type="cofactor">
    <cofactor evidence="1 11">
        <name>[4Fe-4S] cluster</name>
        <dbReference type="ChEBI" id="CHEBI:49883"/>
    </cofactor>
</comment>
<keyword evidence="6 11" id="KW-0479">Metal-binding</keyword>
<organism evidence="13 14">
    <name type="scientific">Lactobacillus iners</name>
    <dbReference type="NCBI Taxonomy" id="147802"/>
    <lineage>
        <taxon>Bacteria</taxon>
        <taxon>Bacillati</taxon>
        <taxon>Bacillota</taxon>
        <taxon>Bacilli</taxon>
        <taxon>Lactobacillales</taxon>
        <taxon>Lactobacillaceae</taxon>
        <taxon>Lactobacillus</taxon>
    </lineage>
</organism>
<gene>
    <name evidence="13" type="primary">sdaAA</name>
    <name evidence="13" type="ORF">G6Z83_03335</name>
</gene>
<keyword evidence="8 11" id="KW-0411">Iron-sulfur</keyword>
<keyword evidence="7 11" id="KW-0408">Iron</keyword>
<dbReference type="PANTHER" id="PTHR30182:SF1">
    <property type="entry name" value="L-SERINE DEHYDRATASE 1"/>
    <property type="match status" value="1"/>
</dbReference>
<evidence type="ECO:0000259" key="12">
    <source>
        <dbReference type="Pfam" id="PF03313"/>
    </source>
</evidence>
<dbReference type="EC" id="4.3.1.17" evidence="11"/>
<keyword evidence="9 11" id="KW-0456">Lyase</keyword>
<evidence type="ECO:0000256" key="6">
    <source>
        <dbReference type="ARBA" id="ARBA00022723"/>
    </source>
</evidence>
<accession>A0A6G7B8Y3</accession>
<comment type="catalytic activity">
    <reaction evidence="10 11">
        <text>L-serine = pyruvate + NH4(+)</text>
        <dbReference type="Rhea" id="RHEA:19169"/>
        <dbReference type="ChEBI" id="CHEBI:15361"/>
        <dbReference type="ChEBI" id="CHEBI:28938"/>
        <dbReference type="ChEBI" id="CHEBI:33384"/>
        <dbReference type="EC" id="4.3.1.17"/>
    </reaction>
</comment>
<dbReference type="GO" id="GO:0006094">
    <property type="term" value="P:gluconeogenesis"/>
    <property type="evidence" value="ECO:0007669"/>
    <property type="project" value="UniProtKB-KW"/>
</dbReference>
<dbReference type="AlphaFoldDB" id="A0A6G7B8Y3"/>
<evidence type="ECO:0000313" key="13">
    <source>
        <dbReference type="EMBL" id="QIH23746.1"/>
    </source>
</evidence>
<evidence type="ECO:0000256" key="11">
    <source>
        <dbReference type="RuleBase" id="RU366059"/>
    </source>
</evidence>
<dbReference type="Proteomes" id="UP000501676">
    <property type="component" value="Chromosome"/>
</dbReference>
<dbReference type="GO" id="GO:0046872">
    <property type="term" value="F:metal ion binding"/>
    <property type="evidence" value="ECO:0007669"/>
    <property type="project" value="UniProtKB-KW"/>
</dbReference>
<comment type="similarity">
    <text evidence="3 11">Belongs to the iron-sulfur dependent L-serine dehydratase family.</text>
</comment>
<evidence type="ECO:0000256" key="10">
    <source>
        <dbReference type="ARBA" id="ARBA00049406"/>
    </source>
</evidence>
<evidence type="ECO:0000256" key="1">
    <source>
        <dbReference type="ARBA" id="ARBA00001966"/>
    </source>
</evidence>
<dbReference type="InterPro" id="IPR004642">
    <property type="entry name" value="Ser_deHydtase_asu"/>
</dbReference>
<evidence type="ECO:0000256" key="2">
    <source>
        <dbReference type="ARBA" id="ARBA00004742"/>
    </source>
</evidence>
<dbReference type="RefSeq" id="WP_006730005.1">
    <property type="nucleotide sequence ID" value="NZ_CABKQA010000001.1"/>
</dbReference>
<dbReference type="GeneID" id="93221402"/>
<dbReference type="EMBL" id="CP049228">
    <property type="protein sequence ID" value="QIH23746.1"/>
    <property type="molecule type" value="Genomic_DNA"/>
</dbReference>
<sequence>MYDSISEIVANSLSTKKPISELIIEQECTLSGLTRDAVFEKMKCNLEVMLASVERGIQGQGVFSKTGLTGGEAVKVKKYRKLNKSLSGDDMMIAVEAAMATNEVNAAMGVVCATPTAGSSGTLPGVLYLLKKKLNLNQEQMLRFLFTAGGLGLVIANHSGIAGATGGCQAEVGSASAMGAAAAVEVAGGSAEQSAQALAIAISNLLGLVCDPIAGLVEVPCVKRNAIGTTNALISADLALAGCTSLIPPDECIQAMSNVGKLMPEELRETGLGGLASTATGQAIKAKIFGKDV</sequence>
<evidence type="ECO:0000256" key="9">
    <source>
        <dbReference type="ARBA" id="ARBA00023239"/>
    </source>
</evidence>
<dbReference type="Pfam" id="PF03313">
    <property type="entry name" value="SDH_alpha"/>
    <property type="match status" value="1"/>
</dbReference>
<dbReference type="NCBIfam" id="TIGR00718">
    <property type="entry name" value="sda_alpha"/>
    <property type="match status" value="1"/>
</dbReference>
<keyword evidence="5 11" id="KW-0004">4Fe-4S</keyword>